<comment type="caution">
    <text evidence="4">The sequence shown here is derived from an EMBL/GenBank/DDBJ whole genome shotgun (WGS) entry which is preliminary data.</text>
</comment>
<organism evidence="4 5">
    <name type="scientific">Lithohypha guttulata</name>
    <dbReference type="NCBI Taxonomy" id="1690604"/>
    <lineage>
        <taxon>Eukaryota</taxon>
        <taxon>Fungi</taxon>
        <taxon>Dikarya</taxon>
        <taxon>Ascomycota</taxon>
        <taxon>Pezizomycotina</taxon>
        <taxon>Eurotiomycetes</taxon>
        <taxon>Chaetothyriomycetidae</taxon>
        <taxon>Chaetothyriales</taxon>
        <taxon>Trichomeriaceae</taxon>
        <taxon>Lithohypha</taxon>
    </lineage>
</organism>
<evidence type="ECO:0000256" key="1">
    <source>
        <dbReference type="ARBA" id="ARBA00025771"/>
    </source>
</evidence>
<dbReference type="PANTHER" id="PTHR12732:SF0">
    <property type="entry name" value="PCI DOMAIN-CONTAINING PROTEIN 2"/>
    <property type="match status" value="1"/>
</dbReference>
<dbReference type="Pfam" id="PF01399">
    <property type="entry name" value="PCI"/>
    <property type="match status" value="1"/>
</dbReference>
<dbReference type="PROSITE" id="PS50250">
    <property type="entry name" value="PCI"/>
    <property type="match status" value="1"/>
</dbReference>
<dbReference type="Proteomes" id="UP001345013">
    <property type="component" value="Unassembled WGS sequence"/>
</dbReference>
<keyword evidence="2" id="KW-0175">Coiled coil</keyword>
<evidence type="ECO:0000313" key="5">
    <source>
        <dbReference type="Proteomes" id="UP001345013"/>
    </source>
</evidence>
<dbReference type="Gene3D" id="1.10.10.10">
    <property type="entry name" value="Winged helix-like DNA-binding domain superfamily/Winged helix DNA-binding domain"/>
    <property type="match status" value="1"/>
</dbReference>
<evidence type="ECO:0000313" key="4">
    <source>
        <dbReference type="EMBL" id="KAK5087373.1"/>
    </source>
</evidence>
<feature type="domain" description="PCI" evidence="3">
    <location>
        <begin position="250"/>
        <end position="455"/>
    </location>
</feature>
<accession>A0ABR0K537</accession>
<name>A0ABR0K537_9EURO</name>
<dbReference type="PANTHER" id="PTHR12732">
    <property type="entry name" value="UNCHARACTERIZED PROTEASOME COMPONENT REGION PCI-CONTAINING"/>
    <property type="match status" value="1"/>
</dbReference>
<evidence type="ECO:0000259" key="3">
    <source>
        <dbReference type="PROSITE" id="PS50250"/>
    </source>
</evidence>
<reference evidence="4 5" key="1">
    <citation type="submission" date="2023-08" db="EMBL/GenBank/DDBJ databases">
        <title>Black Yeasts Isolated from many extreme environments.</title>
        <authorList>
            <person name="Coleine C."/>
            <person name="Stajich J.E."/>
            <person name="Selbmann L."/>
        </authorList>
    </citation>
    <scope>NUCLEOTIDE SEQUENCE [LARGE SCALE GENOMIC DNA]</scope>
    <source>
        <strain evidence="4 5">CCFEE 5885</strain>
    </source>
</reference>
<dbReference type="EMBL" id="JAVRRG010000092">
    <property type="protein sequence ID" value="KAK5087373.1"/>
    <property type="molecule type" value="Genomic_DNA"/>
</dbReference>
<dbReference type="InterPro" id="IPR045114">
    <property type="entry name" value="Csn12-like"/>
</dbReference>
<dbReference type="SMART" id="SM00753">
    <property type="entry name" value="PAM"/>
    <property type="match status" value="1"/>
</dbReference>
<gene>
    <name evidence="4" type="primary">CSN12</name>
    <name evidence="4" type="ORF">LTR24_006814</name>
</gene>
<keyword evidence="5" id="KW-1185">Reference proteome</keyword>
<sequence>MSILFSNFHEAQRIGDGPALASCLAPVNSVSDPKRLWSFSQLSNYQTVEADIRYHVIQDRNAVKLPKQEANQWVQIFVCLWKCIKELASIESGRGGDWNTAYKVYKDLCNNLIRGYQSFNFPAWSVPCMYTAGKYLRILAIKADAEAAHAASNGNGFAAGMTDDIADTSEKNEKLQDAARTLQLMVAACRTDDSDLSESRKWGVISVANLLFKTYFKINNLALTKHVIAMLESPGTNLPPLEAFPKAQRCTYSYYRGVLEFLKENYAAAEGHLSDALSICHQNATRNREQILTYLIPAHMLTSQQLPNRALLSQLPALERLFLPLCTAIKSGELSAFDKALSDAEVELVNRRIYLTLERSRDLCMRNLFRKVFLNAWDETKDPATGEVIGKSRRTRIRVSEFEYGIRAAYKDAAEPIVVDRDEVECFVANMIYKGYMRGYISREHAICVLSKKNDAFPGTGT</sequence>
<proteinExistence type="inferred from homology"/>
<feature type="coiled-coil region" evidence="2">
    <location>
        <begin position="158"/>
        <end position="185"/>
    </location>
</feature>
<dbReference type="InterPro" id="IPR036388">
    <property type="entry name" value="WH-like_DNA-bd_sf"/>
</dbReference>
<protein>
    <submittedName>
        <fullName evidence="4">COP9 signalosome (CSN) subunit</fullName>
    </submittedName>
</protein>
<dbReference type="InterPro" id="IPR000717">
    <property type="entry name" value="PCI_dom"/>
</dbReference>
<evidence type="ECO:0000256" key="2">
    <source>
        <dbReference type="SAM" id="Coils"/>
    </source>
</evidence>
<comment type="similarity">
    <text evidence="1">Belongs to the CSN12 family.</text>
</comment>